<dbReference type="InterPro" id="IPR016193">
    <property type="entry name" value="Cytidine_deaminase-like"/>
</dbReference>
<dbReference type="RefSeq" id="WP_278714057.1">
    <property type="nucleotide sequence ID" value="NZ_CAUCAX010000029.1"/>
</dbReference>
<dbReference type="InterPro" id="IPR037081">
    <property type="entry name" value="Hyp_TM1506"/>
</dbReference>
<dbReference type="InterPro" id="IPR015067">
    <property type="entry name" value="DUF1893_TM1506-like"/>
</dbReference>
<evidence type="ECO:0000313" key="1">
    <source>
        <dbReference type="EMBL" id="HBJ09374.1"/>
    </source>
</evidence>
<comment type="caution">
    <text evidence="1">The sequence shown here is derived from an EMBL/GenBank/DDBJ whole genome shotgun (WGS) entry which is preliminary data.</text>
</comment>
<dbReference type="Pfam" id="PF08973">
    <property type="entry name" value="TM1506"/>
    <property type="match status" value="1"/>
</dbReference>
<reference evidence="1 2" key="1">
    <citation type="journal article" date="2018" name="Nat. Biotechnol.">
        <title>A standardized bacterial taxonomy based on genome phylogeny substantially revises the tree of life.</title>
        <authorList>
            <person name="Parks D.H."/>
            <person name="Chuvochina M."/>
            <person name="Waite D.W."/>
            <person name="Rinke C."/>
            <person name="Skarshewski A."/>
            <person name="Chaumeil P.A."/>
            <person name="Hugenholtz P."/>
        </authorList>
    </citation>
    <scope>NUCLEOTIDE SEQUENCE [LARGE SCALE GENOMIC DNA]</scope>
    <source>
        <strain evidence="1">UBA11482</strain>
    </source>
</reference>
<protein>
    <submittedName>
        <fullName evidence="1">DUF1893 domain-containing protein</fullName>
    </submittedName>
</protein>
<dbReference type="Gene3D" id="3.40.140.30">
    <property type="entry name" value="Hypothetical protein TM1506"/>
    <property type="match status" value="1"/>
</dbReference>
<gene>
    <name evidence="1" type="ORF">DDY73_10270</name>
</gene>
<name>A0A354M4D5_9BACT</name>
<evidence type="ECO:0000313" key="2">
    <source>
        <dbReference type="Proteomes" id="UP000262954"/>
    </source>
</evidence>
<dbReference type="EMBL" id="DNWC01000135">
    <property type="protein sequence ID" value="HBJ09374.1"/>
    <property type="molecule type" value="Genomic_DNA"/>
</dbReference>
<dbReference type="AlphaFoldDB" id="A0A354M4D5"/>
<dbReference type="GO" id="GO:0003824">
    <property type="term" value="F:catalytic activity"/>
    <property type="evidence" value="ECO:0007669"/>
    <property type="project" value="InterPro"/>
</dbReference>
<proteinExistence type="predicted"/>
<dbReference type="SUPFAM" id="SSF53927">
    <property type="entry name" value="Cytidine deaminase-like"/>
    <property type="match status" value="1"/>
</dbReference>
<organism evidence="1 2">
    <name type="scientific">Coprobacter fastidiosus</name>
    <dbReference type="NCBI Taxonomy" id="1099853"/>
    <lineage>
        <taxon>Bacteria</taxon>
        <taxon>Pseudomonadati</taxon>
        <taxon>Bacteroidota</taxon>
        <taxon>Bacteroidia</taxon>
        <taxon>Bacteroidales</taxon>
        <taxon>Barnesiellaceae</taxon>
        <taxon>Coprobacter</taxon>
    </lineage>
</organism>
<accession>A0A354M4D5</accession>
<sequence length="139" mass="15500">MMTSLVNLLHKENYSCVIFGLNETRTFSRRGVIDLYDLLLNDRTFLKGALVADKVVGKAAASLMILGEIRELHADVISTPALSLLRNASVKVSFGCQVPYIKNRNQDGWCPLESACFKSVSAISSFRIVQDFMQKKNVK</sequence>
<dbReference type="Proteomes" id="UP000262954">
    <property type="component" value="Unassembled WGS sequence"/>
</dbReference>